<dbReference type="InterPro" id="IPR048975">
    <property type="entry name" value="WHD_APAF1"/>
</dbReference>
<feature type="domain" description="NB-ARC" evidence="6">
    <location>
        <begin position="117"/>
        <end position="280"/>
    </location>
</feature>
<dbReference type="InterPro" id="IPR042197">
    <property type="entry name" value="Apaf_helical"/>
</dbReference>
<dbReference type="EMBL" id="JAPTSV010000005">
    <property type="protein sequence ID" value="KAJ1527857.1"/>
    <property type="molecule type" value="Genomic_DNA"/>
</dbReference>
<dbReference type="GO" id="GO:0006915">
    <property type="term" value="P:apoptotic process"/>
    <property type="evidence" value="ECO:0007669"/>
    <property type="project" value="UniProtKB-KW"/>
</dbReference>
<evidence type="ECO:0008006" key="11">
    <source>
        <dbReference type="Google" id="ProtNLM"/>
    </source>
</evidence>
<reference evidence="9" key="1">
    <citation type="submission" date="2022-12" db="EMBL/GenBank/DDBJ databases">
        <title>Chromosome-level genome assembly of the bean flower thrips Megalurothrips usitatus.</title>
        <authorList>
            <person name="Ma L."/>
            <person name="Liu Q."/>
            <person name="Li H."/>
            <person name="Cai W."/>
        </authorList>
    </citation>
    <scope>NUCLEOTIDE SEQUENCE</scope>
    <source>
        <strain evidence="9">Cailab_2022a</strain>
    </source>
</reference>
<proteinExistence type="predicted"/>
<feature type="domain" description="APAF-1 helical" evidence="7">
    <location>
        <begin position="446"/>
        <end position="578"/>
    </location>
</feature>
<name>A0AAV7XNS7_9NEOP</name>
<evidence type="ECO:0000256" key="3">
    <source>
        <dbReference type="ARBA" id="ARBA00022737"/>
    </source>
</evidence>
<dbReference type="InterPro" id="IPR001680">
    <property type="entry name" value="WD40_rpt"/>
</dbReference>
<dbReference type="Proteomes" id="UP001075354">
    <property type="component" value="Chromosome 5"/>
</dbReference>
<dbReference type="InterPro" id="IPR015943">
    <property type="entry name" value="WD40/YVTN_repeat-like_dom_sf"/>
</dbReference>
<dbReference type="InterPro" id="IPR019775">
    <property type="entry name" value="WD40_repeat_CS"/>
</dbReference>
<comment type="caution">
    <text evidence="9">The sequence shown here is derived from an EMBL/GenBank/DDBJ whole genome shotgun (WGS) entry which is preliminary data.</text>
</comment>
<evidence type="ECO:0000259" key="7">
    <source>
        <dbReference type="Pfam" id="PF17908"/>
    </source>
</evidence>
<evidence type="ECO:0000256" key="1">
    <source>
        <dbReference type="ARBA" id="ARBA00022574"/>
    </source>
</evidence>
<evidence type="ECO:0000256" key="4">
    <source>
        <dbReference type="PROSITE-ProRule" id="PRU00221"/>
    </source>
</evidence>
<dbReference type="Gene3D" id="1.10.533.10">
    <property type="entry name" value="Death Domain, Fas"/>
    <property type="match status" value="1"/>
</dbReference>
<evidence type="ECO:0000256" key="2">
    <source>
        <dbReference type="ARBA" id="ARBA00022703"/>
    </source>
</evidence>
<evidence type="ECO:0000313" key="9">
    <source>
        <dbReference type="EMBL" id="KAJ1527857.1"/>
    </source>
</evidence>
<keyword evidence="1 4" id="KW-0853">WD repeat</keyword>
<dbReference type="PROSITE" id="PS50082">
    <property type="entry name" value="WD_REPEATS_2"/>
    <property type="match status" value="1"/>
</dbReference>
<feature type="domain" description="Apoptotic protease-activating factor 1 winged-helix" evidence="8">
    <location>
        <begin position="370"/>
        <end position="436"/>
    </location>
</feature>
<evidence type="ECO:0000259" key="6">
    <source>
        <dbReference type="Pfam" id="PF00931"/>
    </source>
</evidence>
<dbReference type="SUPFAM" id="SSF50978">
    <property type="entry name" value="WD40 repeat-like"/>
    <property type="match status" value="1"/>
</dbReference>
<dbReference type="PROSITE" id="PS00678">
    <property type="entry name" value="WD_REPEATS_1"/>
    <property type="match status" value="1"/>
</dbReference>
<dbReference type="Pfam" id="PF21296">
    <property type="entry name" value="WHD_APAF1"/>
    <property type="match status" value="1"/>
</dbReference>
<gene>
    <name evidence="9" type="ORF">ONE63_007797</name>
</gene>
<organism evidence="9 10">
    <name type="scientific">Megalurothrips usitatus</name>
    <name type="common">bean blossom thrips</name>
    <dbReference type="NCBI Taxonomy" id="439358"/>
    <lineage>
        <taxon>Eukaryota</taxon>
        <taxon>Metazoa</taxon>
        <taxon>Ecdysozoa</taxon>
        <taxon>Arthropoda</taxon>
        <taxon>Hexapoda</taxon>
        <taxon>Insecta</taxon>
        <taxon>Pterygota</taxon>
        <taxon>Neoptera</taxon>
        <taxon>Paraneoptera</taxon>
        <taxon>Thysanoptera</taxon>
        <taxon>Terebrantia</taxon>
        <taxon>Thripoidea</taxon>
        <taxon>Thripidae</taxon>
        <taxon>Megalurothrips</taxon>
    </lineage>
</organism>
<dbReference type="CDD" id="cd01671">
    <property type="entry name" value="CARD"/>
    <property type="match status" value="1"/>
</dbReference>
<accession>A0AAV7XNS7</accession>
<feature type="repeat" description="WD" evidence="4">
    <location>
        <begin position="712"/>
        <end position="753"/>
    </location>
</feature>
<dbReference type="Pfam" id="PF00931">
    <property type="entry name" value="NB-ARC"/>
    <property type="match status" value="1"/>
</dbReference>
<dbReference type="InterPro" id="IPR027417">
    <property type="entry name" value="P-loop_NTPase"/>
</dbReference>
<dbReference type="InterPro" id="IPR036388">
    <property type="entry name" value="WH-like_DNA-bd_sf"/>
</dbReference>
<dbReference type="Gene3D" id="1.10.8.430">
    <property type="entry name" value="Helical domain of apoptotic protease-activating factors"/>
    <property type="match status" value="1"/>
</dbReference>
<keyword evidence="2" id="KW-0053">Apoptosis</keyword>
<dbReference type="Gene3D" id="3.40.50.300">
    <property type="entry name" value="P-loop containing nucleotide triphosphate hydrolases"/>
    <property type="match status" value="1"/>
</dbReference>
<dbReference type="GO" id="GO:0043531">
    <property type="term" value="F:ADP binding"/>
    <property type="evidence" value="ECO:0007669"/>
    <property type="project" value="InterPro"/>
</dbReference>
<dbReference type="PANTHER" id="PTHR22845">
    <property type="entry name" value="APOPTOTIC PROTEASE-ACTIVATING FACTOR 1"/>
    <property type="match status" value="1"/>
</dbReference>
<dbReference type="InterPro" id="IPR041452">
    <property type="entry name" value="APAF1_C"/>
</dbReference>
<sequence>MNEFKRIIIQRNEKLIFDDISNPFDIIIHLQSKNVLSLYEESLIKSSGNQTATLIEILLQKTDGPWFEEFLIALDNDYNWISKQIKDEFEVHEEEKRTFYLRNVPPLPQHNVKRKVHVENLCKEIKSLKRNNYLVVHGMAGSGKTCLVVDSLQDVNLLEKSTNGCVYWMSVGDLRSEELDELQCNELRKKLCDMVNLTTNPQQDLLIQLKTHFSLKPNSSALLVLDKVRSSKVVEALNVGCKILVTTQDYDLVKDQKKKLYSVNDGFSESESVKLLQDFILDDAGSLIPSIKERALRIHRAWKGHPMIIGLIGGELSENKEESRKHPSRWKAYERPSVSEDSNTRRRSVVEEQMSAIIQLTTEKLQLKQKKLFEMLAVFVGDTNITTDVLCILWEMDKDEVEEVIVHFYKRSLVFRKYSPNLQKFVYGIHDILMEHLKKNISDQDLQDMHYDFICKYFTVCDGDFSKLPQDNYIYSYLCHHIECAKKWDEFRDQFFSLRYIESKLKATGPGDLLLDLNKYHDGLGNSSDYQTKVEDIKRFVKTSGWDISRNEVDIVQCALLQAPKSFLYEQGAAIAVQSNGQKIYLSPLHSWEKPKDLEMEVSNVHAVSIVKNTSINHARVLICPGDEECNVVEIDLHYRQRRRSFNQNSQVTRVKMSPLCDKFLSALSNGCVNVWNLNSENESNADTPPPSLKQKSYLAHFVETRTVPSLTLPHSRQVISASFSSDGRLLVAASEDGYVNIWNIEENILKQRFELHPNPSAIACTFICDDKMIAYGCANRVLFIQDLKCREKESIELDKNCDGLVDLLCVTGMVIKMDPNEFSFSPHCRRSVTL</sequence>
<dbReference type="Gene3D" id="2.130.10.10">
    <property type="entry name" value="YVTN repeat-like/Quinoprotein amine dehydrogenase"/>
    <property type="match status" value="1"/>
</dbReference>
<evidence type="ECO:0000259" key="8">
    <source>
        <dbReference type="Pfam" id="PF21296"/>
    </source>
</evidence>
<dbReference type="Pfam" id="PF00400">
    <property type="entry name" value="WD40"/>
    <property type="match status" value="1"/>
</dbReference>
<dbReference type="InterPro" id="IPR036322">
    <property type="entry name" value="WD40_repeat_dom_sf"/>
</dbReference>
<dbReference type="PROSITE" id="PS50294">
    <property type="entry name" value="WD_REPEATS_REGION"/>
    <property type="match status" value="1"/>
</dbReference>
<evidence type="ECO:0000313" key="10">
    <source>
        <dbReference type="Proteomes" id="UP001075354"/>
    </source>
</evidence>
<dbReference type="Gene3D" id="1.10.10.10">
    <property type="entry name" value="Winged helix-like DNA-binding domain superfamily/Winged helix DNA-binding domain"/>
    <property type="match status" value="1"/>
</dbReference>
<protein>
    <recommendedName>
        <fullName evidence="11">Apoptotic protease-activating factor 1-like</fullName>
    </recommendedName>
</protein>
<dbReference type="SMART" id="SM00320">
    <property type="entry name" value="WD40"/>
    <property type="match status" value="3"/>
</dbReference>
<dbReference type="Gene3D" id="1.25.40.370">
    <property type="match status" value="1"/>
</dbReference>
<evidence type="ECO:0000256" key="5">
    <source>
        <dbReference type="SAM" id="MobiDB-lite"/>
    </source>
</evidence>
<dbReference type="InterPro" id="IPR002182">
    <property type="entry name" value="NB-ARC"/>
</dbReference>
<dbReference type="AlphaFoldDB" id="A0AAV7XNS7"/>
<dbReference type="GO" id="GO:0005829">
    <property type="term" value="C:cytosol"/>
    <property type="evidence" value="ECO:0007669"/>
    <property type="project" value="UniProtKB-ARBA"/>
</dbReference>
<dbReference type="Pfam" id="PF17908">
    <property type="entry name" value="APAF1_C"/>
    <property type="match status" value="1"/>
</dbReference>
<dbReference type="InterPro" id="IPR011029">
    <property type="entry name" value="DEATH-like_dom_sf"/>
</dbReference>
<keyword evidence="10" id="KW-1185">Reference proteome</keyword>
<keyword evidence="3" id="KW-0677">Repeat</keyword>
<feature type="region of interest" description="Disordered" evidence="5">
    <location>
        <begin position="320"/>
        <end position="346"/>
    </location>
</feature>
<dbReference type="SUPFAM" id="SSF52540">
    <property type="entry name" value="P-loop containing nucleoside triphosphate hydrolases"/>
    <property type="match status" value="1"/>
</dbReference>
<dbReference type="PANTHER" id="PTHR22845:SF5">
    <property type="entry name" value="APOPTOTIC PROTEASE-ACTIVATING FACTOR 1"/>
    <property type="match status" value="1"/>
</dbReference>